<comment type="caution">
    <text evidence="1">The sequence shown here is derived from an EMBL/GenBank/DDBJ whole genome shotgun (WGS) entry which is preliminary data.</text>
</comment>
<evidence type="ECO:0000313" key="2">
    <source>
        <dbReference type="Proteomes" id="UP001060170"/>
    </source>
</evidence>
<keyword evidence="2" id="KW-1185">Reference proteome</keyword>
<accession>A0ACC0F0R4</accession>
<reference evidence="2" key="1">
    <citation type="journal article" date="2018" name="BMC Genomics">
        <title>Genomic insights into host adaptation between the wheat stripe rust pathogen (Puccinia striiformis f. sp. tritici) and the barley stripe rust pathogen (Puccinia striiformis f. sp. hordei).</title>
        <authorList>
            <person name="Xia C."/>
            <person name="Wang M."/>
            <person name="Yin C."/>
            <person name="Cornejo O.E."/>
            <person name="Hulbert S.H."/>
            <person name="Chen X."/>
        </authorList>
    </citation>
    <scope>NUCLEOTIDE SEQUENCE [LARGE SCALE GENOMIC DNA]</scope>
    <source>
        <strain evidence="2">93-210</strain>
    </source>
</reference>
<protein>
    <submittedName>
        <fullName evidence="1">Uncharacterized protein</fullName>
    </submittedName>
</protein>
<sequence length="329" mass="34898">MATVRAPNHPVNVSGLFETLDEFVPKSTRANQYGNVTTPSCVSCAGLYGTSPKDFEMNLTTNTALNNVLQSSSIYFLAGRLLAPNNGSTPTLSYHQTSVVRNGPAGPTAPDFTNKVNVTGLGVVISCQEVVASGDDSPSHLKVTVQHSDWDSIARMHRPFTVWYIVPGSKIFIKTHGLYLVGRELEITGNLVDFDMEDFTAVVSVTSVAVTTGHQLGRNSQSTSTGPSGSKSGKKFNKFSPSKLSKPKGPLGDSSKTGFTSSSRDTPPAQDSPCASMKGKGKELTSTGNAIDTDDYDSDSPIASASTPSSSKIRPRPDVLSDAAKRMKK</sequence>
<gene>
    <name evidence="1" type="ORF">MJO28_000827</name>
</gene>
<organism evidence="1 2">
    <name type="scientific">Puccinia striiformis f. sp. tritici</name>
    <dbReference type="NCBI Taxonomy" id="168172"/>
    <lineage>
        <taxon>Eukaryota</taxon>
        <taxon>Fungi</taxon>
        <taxon>Dikarya</taxon>
        <taxon>Basidiomycota</taxon>
        <taxon>Pucciniomycotina</taxon>
        <taxon>Pucciniomycetes</taxon>
        <taxon>Pucciniales</taxon>
        <taxon>Pucciniaceae</taxon>
        <taxon>Puccinia</taxon>
    </lineage>
</organism>
<proteinExistence type="predicted"/>
<reference evidence="2" key="2">
    <citation type="journal article" date="2018" name="Mol. Plant Microbe Interact.">
        <title>Genome sequence resources for the wheat stripe rust pathogen (Puccinia striiformis f. sp. tritici) and the barley stripe rust pathogen (Puccinia striiformis f. sp. hordei).</title>
        <authorList>
            <person name="Xia C."/>
            <person name="Wang M."/>
            <person name="Yin C."/>
            <person name="Cornejo O.E."/>
            <person name="Hulbert S.H."/>
            <person name="Chen X."/>
        </authorList>
    </citation>
    <scope>NUCLEOTIDE SEQUENCE [LARGE SCALE GENOMIC DNA]</scope>
    <source>
        <strain evidence="2">93-210</strain>
    </source>
</reference>
<reference evidence="1 2" key="3">
    <citation type="journal article" date="2022" name="Microbiol. Spectr.">
        <title>Folding features and dynamics of 3D genome architecture in plant fungal pathogens.</title>
        <authorList>
            <person name="Xia C."/>
        </authorList>
    </citation>
    <scope>NUCLEOTIDE SEQUENCE [LARGE SCALE GENOMIC DNA]</scope>
    <source>
        <strain evidence="1 2">93-210</strain>
    </source>
</reference>
<evidence type="ECO:0000313" key="1">
    <source>
        <dbReference type="EMBL" id="KAI7962733.1"/>
    </source>
</evidence>
<dbReference type="EMBL" id="CM045865">
    <property type="protein sequence ID" value="KAI7962733.1"/>
    <property type="molecule type" value="Genomic_DNA"/>
</dbReference>
<name>A0ACC0F0R4_9BASI</name>
<dbReference type="Proteomes" id="UP001060170">
    <property type="component" value="Chromosome 1"/>
</dbReference>